<dbReference type="GO" id="GO:0005576">
    <property type="term" value="C:extracellular region"/>
    <property type="evidence" value="ECO:0007669"/>
    <property type="project" value="UniProtKB-SubCell"/>
</dbReference>
<organism evidence="16 17">
    <name type="scientific">Metschnikowia aff. pulcherrima</name>
    <dbReference type="NCBI Taxonomy" id="2163413"/>
    <lineage>
        <taxon>Eukaryota</taxon>
        <taxon>Fungi</taxon>
        <taxon>Dikarya</taxon>
        <taxon>Ascomycota</taxon>
        <taxon>Saccharomycotina</taxon>
        <taxon>Pichiomycetes</taxon>
        <taxon>Metschnikowiaceae</taxon>
        <taxon>Metschnikowia</taxon>
    </lineage>
</organism>
<evidence type="ECO:0000256" key="9">
    <source>
        <dbReference type="ARBA" id="ARBA00022801"/>
    </source>
</evidence>
<dbReference type="GO" id="GO:0004190">
    <property type="term" value="F:aspartic-type endopeptidase activity"/>
    <property type="evidence" value="ECO:0007669"/>
    <property type="project" value="UniProtKB-KW"/>
</dbReference>
<feature type="signal peptide" evidence="14">
    <location>
        <begin position="1"/>
        <end position="19"/>
    </location>
</feature>
<dbReference type="GO" id="GO:0006508">
    <property type="term" value="P:proteolysis"/>
    <property type="evidence" value="ECO:0007669"/>
    <property type="project" value="UniProtKB-KW"/>
</dbReference>
<comment type="catalytic activity">
    <reaction evidence="1">
        <text>Preferential cleavage at the carboxyl of hydrophobic amino acids, but fails to cleave 15-Leu-|-Tyr-16, 16-Tyr-|-Leu-17 and 24-Phe-|-Phe-25 of insulin B chain. Activates trypsinogen, and degrades keratin.</text>
        <dbReference type="EC" id="3.4.23.24"/>
    </reaction>
</comment>
<comment type="similarity">
    <text evidence="3 13">Belongs to the peptidase A1 family.</text>
</comment>
<dbReference type="InterPro" id="IPR001461">
    <property type="entry name" value="Aspartic_peptidase_A1"/>
</dbReference>
<evidence type="ECO:0000256" key="7">
    <source>
        <dbReference type="ARBA" id="ARBA00022729"/>
    </source>
</evidence>
<accession>A0A4P6XRF6</accession>
<keyword evidence="17" id="KW-1185">Reference proteome</keyword>
<keyword evidence="6 13" id="KW-0645">Protease</keyword>
<dbReference type="PROSITE" id="PS51767">
    <property type="entry name" value="PEPTIDASE_A1"/>
    <property type="match status" value="1"/>
</dbReference>
<feature type="active site" evidence="12">
    <location>
        <position position="359"/>
    </location>
</feature>
<evidence type="ECO:0000256" key="10">
    <source>
        <dbReference type="ARBA" id="ARBA00023145"/>
    </source>
</evidence>
<proteinExistence type="inferred from homology"/>
<sequence>MLISHVTALVLALVCAVNASEIAPKKPIKMDFSVLRGNSRSSATKGARPRLVKKDGLTELILDNEQTYYAATLKIGSQGAENTVIVDTGSSDLWIMSSDVSCSYSRSYYRKSMEFGEFHKNPELSRRRLLDFEVPTLASEAEKKEKRADVTTIPGALKTAYGSSAVNARSSYGGTCTSEGSFNTAELDSFNLNSTAPDFLIHYADETYASGVWGHDYVDFGSSNVSDCSFAVANDTSLHIGVFGIGLAELEMTYSSNSSTTTPYTYENFPVRLKSTGQINKVMYSLYLNSADAQSGSVLFGAVDHAKYSGQLQTVPVVNRYSEYYDNPLRFDIVLDLITLENSSQNVTVLTLHIPALLDSGTTLTYLPTDFLYSLVSLLGGWYSFLGYYRVSCSYNTTTAHAVFNFSGAKIRVPMADLILSLQSLCYLGVVGLFFSNSSSSPYAILGDNFLRSAYVVYDLEDYEISLAQAEFSDTEDIEVVLSSVPLAVRASGYSSTAVASSIDSDFTTSRFLPPAYTSARSSSLSSSRPKSSEGTSAIHFARSLLFTLLGACVLFLI</sequence>
<evidence type="ECO:0000256" key="6">
    <source>
        <dbReference type="ARBA" id="ARBA00022670"/>
    </source>
</evidence>
<keyword evidence="9 13" id="KW-0378">Hydrolase</keyword>
<reference evidence="17" key="1">
    <citation type="submission" date="2019-03" db="EMBL/GenBank/DDBJ databases">
        <title>Snf2 controls pulcherriminic acid biosynthesis and connects pigmentation and antifungal activity of the yeast Metschnikowia pulcherrima.</title>
        <authorList>
            <person name="Gore-Lloyd D."/>
            <person name="Sumann I."/>
            <person name="Brachmann A.O."/>
            <person name="Schneeberger K."/>
            <person name="Ortiz-Merino R.A."/>
            <person name="Moreno-Beltran M."/>
            <person name="Schlaefli M."/>
            <person name="Kirner P."/>
            <person name="Santos Kron A."/>
            <person name="Wolfe K.H."/>
            <person name="Piel J."/>
            <person name="Ahrens C.H."/>
            <person name="Henk D."/>
            <person name="Freimoser F.M."/>
        </authorList>
    </citation>
    <scope>NUCLEOTIDE SEQUENCE [LARGE SCALE GENOMIC DNA]</scope>
    <source>
        <strain evidence="17">APC 1.2</strain>
    </source>
</reference>
<name>A0A4P6XRF6_9ASCO</name>
<dbReference type="STRING" id="2163413.A0A4P6XRF6"/>
<evidence type="ECO:0000256" key="14">
    <source>
        <dbReference type="SAM" id="SignalP"/>
    </source>
</evidence>
<keyword evidence="5" id="KW-0964">Secreted</keyword>
<evidence type="ECO:0000256" key="11">
    <source>
        <dbReference type="ARBA" id="ARBA00023157"/>
    </source>
</evidence>
<dbReference type="EMBL" id="CP034458">
    <property type="protein sequence ID" value="QBM88481.1"/>
    <property type="molecule type" value="Genomic_DNA"/>
</dbReference>
<dbReference type="Pfam" id="PF00026">
    <property type="entry name" value="Asp"/>
    <property type="match status" value="2"/>
</dbReference>
<dbReference type="PANTHER" id="PTHR47966:SF65">
    <property type="entry name" value="ASPARTIC-TYPE ENDOPEPTIDASE"/>
    <property type="match status" value="1"/>
</dbReference>
<dbReference type="PANTHER" id="PTHR47966">
    <property type="entry name" value="BETA-SITE APP-CLEAVING ENZYME, ISOFORM A-RELATED"/>
    <property type="match status" value="1"/>
</dbReference>
<comment type="subcellular location">
    <subcellularLocation>
        <location evidence="2">Secreted</location>
    </subcellularLocation>
</comment>
<dbReference type="Gene3D" id="2.40.70.10">
    <property type="entry name" value="Acid Proteases"/>
    <property type="match status" value="2"/>
</dbReference>
<dbReference type="InterPro" id="IPR001969">
    <property type="entry name" value="Aspartic_peptidase_AS"/>
</dbReference>
<gene>
    <name evidence="16" type="primary">MPUL0C04490</name>
    <name evidence="16" type="ORF">METSCH_C04490</name>
</gene>
<evidence type="ECO:0000256" key="12">
    <source>
        <dbReference type="PIRSR" id="PIRSR601461-1"/>
    </source>
</evidence>
<feature type="active site" evidence="12">
    <location>
        <position position="87"/>
    </location>
</feature>
<dbReference type="AlphaFoldDB" id="A0A4P6XRF6"/>
<evidence type="ECO:0000256" key="2">
    <source>
        <dbReference type="ARBA" id="ARBA00004613"/>
    </source>
</evidence>
<dbReference type="SUPFAM" id="SSF50630">
    <property type="entry name" value="Acid proteases"/>
    <property type="match status" value="1"/>
</dbReference>
<dbReference type="InterPro" id="IPR033121">
    <property type="entry name" value="PEPTIDASE_A1"/>
</dbReference>
<dbReference type="CDD" id="cd05474">
    <property type="entry name" value="SAP_like"/>
    <property type="match status" value="1"/>
</dbReference>
<evidence type="ECO:0000256" key="5">
    <source>
        <dbReference type="ARBA" id="ARBA00022525"/>
    </source>
</evidence>
<protein>
    <recommendedName>
        <fullName evidence="4">candidapepsin</fullName>
        <ecNumber evidence="4">3.4.23.24</ecNumber>
    </recommendedName>
</protein>
<evidence type="ECO:0000256" key="8">
    <source>
        <dbReference type="ARBA" id="ARBA00022750"/>
    </source>
</evidence>
<keyword evidence="7 14" id="KW-0732">Signal</keyword>
<keyword evidence="10" id="KW-0865">Zymogen</keyword>
<evidence type="ECO:0000256" key="13">
    <source>
        <dbReference type="RuleBase" id="RU000454"/>
    </source>
</evidence>
<feature type="chain" id="PRO_5020446925" description="candidapepsin" evidence="14">
    <location>
        <begin position="20"/>
        <end position="558"/>
    </location>
</feature>
<evidence type="ECO:0000313" key="16">
    <source>
        <dbReference type="EMBL" id="QBM88481.1"/>
    </source>
</evidence>
<dbReference type="EC" id="3.4.23.24" evidence="4"/>
<keyword evidence="8 13" id="KW-0064">Aspartyl protease</keyword>
<evidence type="ECO:0000313" key="17">
    <source>
        <dbReference type="Proteomes" id="UP000292447"/>
    </source>
</evidence>
<feature type="domain" description="Peptidase A1" evidence="15">
    <location>
        <begin position="69"/>
        <end position="468"/>
    </location>
</feature>
<dbReference type="InterPro" id="IPR033876">
    <property type="entry name" value="SAP-like"/>
</dbReference>
<dbReference type="PROSITE" id="PS00141">
    <property type="entry name" value="ASP_PROTEASE"/>
    <property type="match status" value="2"/>
</dbReference>
<keyword evidence="11" id="KW-1015">Disulfide bond</keyword>
<dbReference type="InterPro" id="IPR021109">
    <property type="entry name" value="Peptidase_aspartic_dom_sf"/>
</dbReference>
<evidence type="ECO:0000256" key="1">
    <source>
        <dbReference type="ARBA" id="ARBA00001675"/>
    </source>
</evidence>
<evidence type="ECO:0000256" key="4">
    <source>
        <dbReference type="ARBA" id="ARBA00013207"/>
    </source>
</evidence>
<evidence type="ECO:0000256" key="3">
    <source>
        <dbReference type="ARBA" id="ARBA00007447"/>
    </source>
</evidence>
<evidence type="ECO:0000259" key="15">
    <source>
        <dbReference type="PROSITE" id="PS51767"/>
    </source>
</evidence>
<dbReference type="PRINTS" id="PR00792">
    <property type="entry name" value="PEPSIN"/>
</dbReference>
<dbReference type="Proteomes" id="UP000292447">
    <property type="component" value="Chromosome III"/>
</dbReference>